<dbReference type="EMBL" id="JAVDUU010000002">
    <property type="protein sequence ID" value="MDR6942404.1"/>
    <property type="molecule type" value="Genomic_DNA"/>
</dbReference>
<keyword evidence="1" id="KW-0472">Membrane</keyword>
<feature type="transmembrane region" description="Helical" evidence="1">
    <location>
        <begin position="34"/>
        <end position="56"/>
    </location>
</feature>
<keyword evidence="1" id="KW-0812">Transmembrane</keyword>
<gene>
    <name evidence="2" type="ORF">J2W55_002246</name>
</gene>
<sequence>MKPLSIKYMLPLGLFLLALSFVVKFMYPALPDSIYGLFMGFSTGAILLSIIQGLYLRKQRDRFC</sequence>
<evidence type="ECO:0000256" key="1">
    <source>
        <dbReference type="SAM" id="Phobius"/>
    </source>
</evidence>
<proteinExistence type="predicted"/>
<dbReference type="Proteomes" id="UP001247620">
    <property type="component" value="Unassembled WGS sequence"/>
</dbReference>
<name>A0ABU1TAP1_9SPHI</name>
<keyword evidence="1" id="KW-1133">Transmembrane helix</keyword>
<dbReference type="RefSeq" id="WP_310095582.1">
    <property type="nucleotide sequence ID" value="NZ_JAVDUU010000002.1"/>
</dbReference>
<comment type="caution">
    <text evidence="2">The sequence shown here is derived from an EMBL/GenBank/DDBJ whole genome shotgun (WGS) entry which is preliminary data.</text>
</comment>
<accession>A0ABU1TAP1</accession>
<keyword evidence="3" id="KW-1185">Reference proteome</keyword>
<evidence type="ECO:0000313" key="2">
    <source>
        <dbReference type="EMBL" id="MDR6942404.1"/>
    </source>
</evidence>
<reference evidence="2 3" key="1">
    <citation type="submission" date="2023-07" db="EMBL/GenBank/DDBJ databases">
        <title>Sorghum-associated microbial communities from plants grown in Nebraska, USA.</title>
        <authorList>
            <person name="Schachtman D."/>
        </authorList>
    </citation>
    <scope>NUCLEOTIDE SEQUENCE [LARGE SCALE GENOMIC DNA]</scope>
    <source>
        <strain evidence="2 3">3262</strain>
    </source>
</reference>
<protein>
    <submittedName>
        <fullName evidence="2">Uncharacterized protein</fullName>
    </submittedName>
</protein>
<evidence type="ECO:0000313" key="3">
    <source>
        <dbReference type="Proteomes" id="UP001247620"/>
    </source>
</evidence>
<organism evidence="2 3">
    <name type="scientific">Mucilaginibacter pocheonensis</name>
    <dbReference type="NCBI Taxonomy" id="398050"/>
    <lineage>
        <taxon>Bacteria</taxon>
        <taxon>Pseudomonadati</taxon>
        <taxon>Bacteroidota</taxon>
        <taxon>Sphingobacteriia</taxon>
        <taxon>Sphingobacteriales</taxon>
        <taxon>Sphingobacteriaceae</taxon>
        <taxon>Mucilaginibacter</taxon>
    </lineage>
</organism>